<protein>
    <recommendedName>
        <fullName evidence="1">Copper amine oxidase-like N-terminal domain-containing protein</fullName>
    </recommendedName>
</protein>
<dbReference type="InterPro" id="IPR012854">
    <property type="entry name" value="Cu_amine_oxidase-like_N"/>
</dbReference>
<dbReference type="Proteomes" id="UP000658690">
    <property type="component" value="Unassembled WGS sequence"/>
</dbReference>
<dbReference type="Pfam" id="PF07833">
    <property type="entry name" value="Cu_amine_oxidN1"/>
    <property type="match status" value="1"/>
</dbReference>
<dbReference type="Gene3D" id="3.30.457.10">
    <property type="entry name" value="Copper amine oxidase-like, N-terminal domain"/>
    <property type="match status" value="1"/>
</dbReference>
<dbReference type="SUPFAM" id="SSF55383">
    <property type="entry name" value="Copper amine oxidase, domain N"/>
    <property type="match status" value="1"/>
</dbReference>
<gene>
    <name evidence="2" type="ORF">GC102_05970</name>
</gene>
<accession>A0ABX1YW45</accession>
<reference evidence="2 3" key="1">
    <citation type="submission" date="2019-10" db="EMBL/GenBank/DDBJ databases">
        <title>Description of Paenibacillus choica sp. nov.</title>
        <authorList>
            <person name="Carlier A."/>
            <person name="Qi S."/>
        </authorList>
    </citation>
    <scope>NUCLEOTIDE SEQUENCE [LARGE SCALE GENOMIC DNA]</scope>
    <source>
        <strain evidence="2 3">LMG 31460</strain>
    </source>
</reference>
<dbReference type="InterPro" id="IPR036582">
    <property type="entry name" value="Mao_N_sf"/>
</dbReference>
<feature type="domain" description="Copper amine oxidase-like N-terminal" evidence="1">
    <location>
        <begin position="222"/>
        <end position="320"/>
    </location>
</feature>
<comment type="caution">
    <text evidence="2">The sequence shown here is derived from an EMBL/GenBank/DDBJ whole genome shotgun (WGS) entry which is preliminary data.</text>
</comment>
<evidence type="ECO:0000313" key="3">
    <source>
        <dbReference type="Proteomes" id="UP000658690"/>
    </source>
</evidence>
<proteinExistence type="predicted"/>
<sequence length="324" mass="36639">MLSGGSCKMFSRIDCLRGIYFALFFLLSSMIASSGNAYAHPLLLSKSEWTLTENQIEVEILIDKYLAMRLAYISEAEAKLIEDKKISEYVPPIQPFVDKEISVWVNGTRLPLRLKATEDTVSAGIPCLSIRFTTGDIGAVAGEMLIKVEFGLFFQITDNAHMNIAHFMFPSHPEMEERMNFTAEKMKWEGKMAPRTKIVLAVDSPYLYVNDRKQQLDPHSEDTTPLLINERVLLPIRSIIEALGGTVAWNEDDRKVSIRLEAAQIDLWIDNYTASINGIETDSEEPPRIINGNAYLPIRFIAETLGLQVQWINSTREIIISYEG</sequence>
<organism evidence="2 3">
    <name type="scientific">Paenibacillus germinis</name>
    <dbReference type="NCBI Taxonomy" id="2654979"/>
    <lineage>
        <taxon>Bacteria</taxon>
        <taxon>Bacillati</taxon>
        <taxon>Bacillota</taxon>
        <taxon>Bacilli</taxon>
        <taxon>Bacillales</taxon>
        <taxon>Paenibacillaceae</taxon>
        <taxon>Paenibacillus</taxon>
    </lineage>
</organism>
<evidence type="ECO:0000313" key="2">
    <source>
        <dbReference type="EMBL" id="NOU85330.1"/>
    </source>
</evidence>
<name>A0ABX1YW45_9BACL</name>
<evidence type="ECO:0000259" key="1">
    <source>
        <dbReference type="Pfam" id="PF07833"/>
    </source>
</evidence>
<keyword evidence="3" id="KW-1185">Reference proteome</keyword>
<dbReference type="EMBL" id="WHOC01000028">
    <property type="protein sequence ID" value="NOU85330.1"/>
    <property type="molecule type" value="Genomic_DNA"/>
</dbReference>